<dbReference type="InterPro" id="IPR001387">
    <property type="entry name" value="Cro/C1-type_HTH"/>
</dbReference>
<dbReference type="SMART" id="SM00530">
    <property type="entry name" value="HTH_XRE"/>
    <property type="match status" value="1"/>
</dbReference>
<sequence length="64" mass="7366">MTFADMLDERGMRQSQIARAAGLTRQRVNEWVRGVRDPRLMALGTARRVADALEMTIDEFESRL</sequence>
<dbReference type="GO" id="GO:0003677">
    <property type="term" value="F:DNA binding"/>
    <property type="evidence" value="ECO:0007669"/>
    <property type="project" value="InterPro"/>
</dbReference>
<protein>
    <recommendedName>
        <fullName evidence="1">HTH cro/C1-type domain-containing protein</fullName>
    </recommendedName>
</protein>
<reference evidence="2 3" key="1">
    <citation type="journal article" date="2010" name="Proc. Natl. Acad. Sci. U.S.A.">
        <title>Genome analysis of Bifidobacterium bifidum PRL2010 reveals metabolic pathways for host-derived glycan foraging.</title>
        <authorList>
            <person name="Turroni F."/>
            <person name="Bottacini F."/>
            <person name="Foroni E."/>
            <person name="Mulder I."/>
            <person name="Kim J.H."/>
            <person name="Zomer A."/>
            <person name="Sanchez B."/>
            <person name="Bidossi A."/>
            <person name="Ferrarini A."/>
            <person name="Giubellini V."/>
            <person name="Delledonne M."/>
            <person name="Henrissat B."/>
            <person name="Coutinho P."/>
            <person name="Oggioni M."/>
            <person name="Fitzgerald G.F."/>
            <person name="Mills D."/>
            <person name="Margolles A."/>
            <person name="Kelly D."/>
            <person name="van Sinderen D."/>
            <person name="Ventura M."/>
        </authorList>
    </citation>
    <scope>NUCLEOTIDE SEQUENCE [LARGE SCALE GENOMIC DNA]</scope>
    <source>
        <strain evidence="2 3">PRL2010</strain>
    </source>
</reference>
<evidence type="ECO:0000313" key="3">
    <source>
        <dbReference type="Proteomes" id="UP000002312"/>
    </source>
</evidence>
<dbReference type="Gene3D" id="1.10.260.40">
    <property type="entry name" value="lambda repressor-like DNA-binding domains"/>
    <property type="match status" value="1"/>
</dbReference>
<dbReference type="HOGENOM" id="CLU_2858710_0_0_11"/>
<dbReference type="EMBL" id="CP001840">
    <property type="protein sequence ID" value="ADP36009.1"/>
    <property type="molecule type" value="Genomic_DNA"/>
</dbReference>
<dbReference type="SUPFAM" id="SSF47413">
    <property type="entry name" value="lambda repressor-like DNA-binding domains"/>
    <property type="match status" value="1"/>
</dbReference>
<dbReference type="Proteomes" id="UP000002312">
    <property type="component" value="Chromosome"/>
</dbReference>
<name>A0A0H3ECK1_BIFBP</name>
<dbReference type="Pfam" id="PF01381">
    <property type="entry name" value="HTH_3"/>
    <property type="match status" value="1"/>
</dbReference>
<dbReference type="PROSITE" id="PS50943">
    <property type="entry name" value="HTH_CROC1"/>
    <property type="match status" value="1"/>
</dbReference>
<dbReference type="KEGG" id="bbp:BBPR_0932"/>
<proteinExistence type="predicted"/>
<evidence type="ECO:0000313" key="2">
    <source>
        <dbReference type="EMBL" id="ADP36009.1"/>
    </source>
</evidence>
<dbReference type="RefSeq" id="WP_003816677.1">
    <property type="nucleotide sequence ID" value="NC_014638.1"/>
</dbReference>
<dbReference type="InterPro" id="IPR010982">
    <property type="entry name" value="Lambda_DNA-bd_dom_sf"/>
</dbReference>
<evidence type="ECO:0000259" key="1">
    <source>
        <dbReference type="PROSITE" id="PS50943"/>
    </source>
</evidence>
<dbReference type="CDD" id="cd00093">
    <property type="entry name" value="HTH_XRE"/>
    <property type="match status" value="1"/>
</dbReference>
<feature type="domain" description="HTH cro/C1-type" evidence="1">
    <location>
        <begin position="9"/>
        <end position="60"/>
    </location>
</feature>
<dbReference type="PATRIC" id="fig|702459.3.peg.961"/>
<accession>A0A0H3ECK1</accession>
<gene>
    <name evidence="2" type="ordered locus">BBPR_0932</name>
</gene>
<organism evidence="2 3">
    <name type="scientific">Bifidobacterium bifidum (strain PRL2010)</name>
    <dbReference type="NCBI Taxonomy" id="702459"/>
    <lineage>
        <taxon>Bacteria</taxon>
        <taxon>Bacillati</taxon>
        <taxon>Actinomycetota</taxon>
        <taxon>Actinomycetes</taxon>
        <taxon>Bifidobacteriales</taxon>
        <taxon>Bifidobacteriaceae</taxon>
        <taxon>Bifidobacterium</taxon>
    </lineage>
</organism>
<dbReference type="OrthoDB" id="9803128at2"/>
<dbReference type="AlphaFoldDB" id="A0A0H3ECK1"/>